<dbReference type="InterPro" id="IPR011011">
    <property type="entry name" value="Znf_FYVE_PHD"/>
</dbReference>
<sequence>MDTESSLEDTSTIENTSPKSGKNCKICHQSLHSPDNNSSSCLICNQNVCESCSTLRENSRKRQCNKCIKFLNFLPVNLIKDLNSELLTNSELLKKHESIQKEISQSKQKLQDLDEETRKIPEKKIIIDTLKGELTENIKKIHEVTIEIKTLTNENAELECFISEKEKKIGKLTQELEKIKSEVQECKKNSNFIPPDCGELYRENEELKARLKEIEKEHMTYTQQMIEALELLKVQLYREKSENSELRAIVESSHGDESFEELEVEKAKARELQEELKIAKRQLELMRGSRIEDSELEELVKENADDPSGKPCKCLIY</sequence>
<organism evidence="3 4">
    <name type="scientific">Stentor coeruleus</name>
    <dbReference type="NCBI Taxonomy" id="5963"/>
    <lineage>
        <taxon>Eukaryota</taxon>
        <taxon>Sar</taxon>
        <taxon>Alveolata</taxon>
        <taxon>Ciliophora</taxon>
        <taxon>Postciliodesmatophora</taxon>
        <taxon>Heterotrichea</taxon>
        <taxon>Heterotrichida</taxon>
        <taxon>Stentoridae</taxon>
        <taxon>Stentor</taxon>
    </lineage>
</organism>
<dbReference type="AlphaFoldDB" id="A0A1R2AVL2"/>
<dbReference type="Proteomes" id="UP000187209">
    <property type="component" value="Unassembled WGS sequence"/>
</dbReference>
<protein>
    <submittedName>
        <fullName evidence="3">Uncharacterized protein</fullName>
    </submittedName>
</protein>
<proteinExistence type="predicted"/>
<accession>A0A1R2AVL2</accession>
<comment type="caution">
    <text evidence="3">The sequence shown here is derived from an EMBL/GenBank/DDBJ whole genome shotgun (WGS) entry which is preliminary data.</text>
</comment>
<evidence type="ECO:0000256" key="2">
    <source>
        <dbReference type="SAM" id="MobiDB-lite"/>
    </source>
</evidence>
<name>A0A1R2AVL2_9CILI</name>
<dbReference type="EMBL" id="MPUH01001322">
    <property type="protein sequence ID" value="OMJ68492.1"/>
    <property type="molecule type" value="Genomic_DNA"/>
</dbReference>
<feature type="coiled-coil region" evidence="1">
    <location>
        <begin position="259"/>
        <end position="289"/>
    </location>
</feature>
<keyword evidence="1" id="KW-0175">Coiled coil</keyword>
<evidence type="ECO:0000256" key="1">
    <source>
        <dbReference type="SAM" id="Coils"/>
    </source>
</evidence>
<evidence type="ECO:0000313" key="4">
    <source>
        <dbReference type="Proteomes" id="UP000187209"/>
    </source>
</evidence>
<feature type="coiled-coil region" evidence="1">
    <location>
        <begin position="148"/>
        <end position="231"/>
    </location>
</feature>
<feature type="compositionally biased region" description="Polar residues" evidence="2">
    <location>
        <begin position="8"/>
        <end position="20"/>
    </location>
</feature>
<dbReference type="OrthoDB" id="2441647at2759"/>
<feature type="coiled-coil region" evidence="1">
    <location>
        <begin position="89"/>
        <end position="116"/>
    </location>
</feature>
<dbReference type="InterPro" id="IPR013083">
    <property type="entry name" value="Znf_RING/FYVE/PHD"/>
</dbReference>
<reference evidence="3 4" key="1">
    <citation type="submission" date="2016-11" db="EMBL/GenBank/DDBJ databases">
        <title>The macronuclear genome of Stentor coeruleus: a giant cell with tiny introns.</title>
        <authorList>
            <person name="Slabodnick M."/>
            <person name="Ruby J.G."/>
            <person name="Reiff S.B."/>
            <person name="Swart E.C."/>
            <person name="Gosai S."/>
            <person name="Prabakaran S."/>
            <person name="Witkowska E."/>
            <person name="Larue G.E."/>
            <person name="Fisher S."/>
            <person name="Freeman R.M."/>
            <person name="Gunawardena J."/>
            <person name="Chu W."/>
            <person name="Stover N.A."/>
            <person name="Gregory B.D."/>
            <person name="Nowacki M."/>
            <person name="Derisi J."/>
            <person name="Roy S.W."/>
            <person name="Marshall W.F."/>
            <person name="Sood P."/>
        </authorList>
    </citation>
    <scope>NUCLEOTIDE SEQUENCE [LARGE SCALE GENOMIC DNA]</scope>
    <source>
        <strain evidence="3">WM001</strain>
    </source>
</reference>
<dbReference type="SUPFAM" id="SSF57903">
    <property type="entry name" value="FYVE/PHD zinc finger"/>
    <property type="match status" value="1"/>
</dbReference>
<dbReference type="Gene3D" id="3.30.40.10">
    <property type="entry name" value="Zinc/RING finger domain, C3HC4 (zinc finger)"/>
    <property type="match status" value="1"/>
</dbReference>
<evidence type="ECO:0000313" key="3">
    <source>
        <dbReference type="EMBL" id="OMJ68492.1"/>
    </source>
</evidence>
<feature type="region of interest" description="Disordered" evidence="2">
    <location>
        <begin position="1"/>
        <end position="22"/>
    </location>
</feature>
<gene>
    <name evidence="3" type="ORF">SteCoe_34033</name>
</gene>
<keyword evidence="4" id="KW-1185">Reference proteome</keyword>